<keyword evidence="3" id="KW-0648">Protein biosynthesis</keyword>
<organism evidence="3 4">
    <name type="scientific">Tubulinosema ratisbonensis</name>
    <dbReference type="NCBI Taxonomy" id="291195"/>
    <lineage>
        <taxon>Eukaryota</taxon>
        <taxon>Fungi</taxon>
        <taxon>Fungi incertae sedis</taxon>
        <taxon>Microsporidia</taxon>
        <taxon>Tubulinosematoidea</taxon>
        <taxon>Tubulinosematidae</taxon>
        <taxon>Tubulinosema</taxon>
    </lineage>
</organism>
<protein>
    <submittedName>
        <fullName evidence="3">Subunit A of transcription initiation factor</fullName>
    </submittedName>
</protein>
<feature type="region of interest" description="Disordered" evidence="1">
    <location>
        <begin position="93"/>
        <end position="113"/>
    </location>
</feature>
<comment type="caution">
    <text evidence="3">The sequence shown here is derived from an EMBL/GenBank/DDBJ whole genome shotgun (WGS) entry which is preliminary data.</text>
</comment>
<dbReference type="AlphaFoldDB" id="A0A437ALI7"/>
<dbReference type="SUPFAM" id="SSF47113">
    <property type="entry name" value="Histone-fold"/>
    <property type="match status" value="1"/>
</dbReference>
<name>A0A437ALI7_9MICR</name>
<sequence>MLSNISYSDDKSLIPRKNLINLLSKQSNTRIEPEVCIQLQRFSEKMLSDVLSRASLLTKLKKKDVISGRDVEFIFEKEFDFCFGKREVVQVDNPPNDHHTQKVADVKNNKNFN</sequence>
<dbReference type="GO" id="GO:0006352">
    <property type="term" value="P:DNA-templated transcription initiation"/>
    <property type="evidence" value="ECO:0007669"/>
    <property type="project" value="InterPro"/>
</dbReference>
<dbReference type="Gene3D" id="1.10.20.10">
    <property type="entry name" value="Histone, subunit A"/>
    <property type="match status" value="1"/>
</dbReference>
<dbReference type="Proteomes" id="UP000282876">
    <property type="component" value="Unassembled WGS sequence"/>
</dbReference>
<dbReference type="InterPro" id="IPR003228">
    <property type="entry name" value="TFIID_TAF12_dom"/>
</dbReference>
<dbReference type="EMBL" id="RCSS01000316">
    <property type="protein sequence ID" value="RVD92083.1"/>
    <property type="molecule type" value="Genomic_DNA"/>
</dbReference>
<accession>A0A437ALI7</accession>
<evidence type="ECO:0000259" key="2">
    <source>
        <dbReference type="Pfam" id="PF03847"/>
    </source>
</evidence>
<dbReference type="GO" id="GO:0003743">
    <property type="term" value="F:translation initiation factor activity"/>
    <property type="evidence" value="ECO:0007669"/>
    <property type="project" value="UniProtKB-KW"/>
</dbReference>
<dbReference type="GO" id="GO:0005669">
    <property type="term" value="C:transcription factor TFIID complex"/>
    <property type="evidence" value="ECO:0007669"/>
    <property type="project" value="InterPro"/>
</dbReference>
<dbReference type="GO" id="GO:0046982">
    <property type="term" value="F:protein heterodimerization activity"/>
    <property type="evidence" value="ECO:0007669"/>
    <property type="project" value="InterPro"/>
</dbReference>
<evidence type="ECO:0000313" key="4">
    <source>
        <dbReference type="Proteomes" id="UP000282876"/>
    </source>
</evidence>
<dbReference type="Pfam" id="PF03847">
    <property type="entry name" value="TFIID_20kDa"/>
    <property type="match status" value="1"/>
</dbReference>
<proteinExistence type="predicted"/>
<keyword evidence="3" id="KW-0396">Initiation factor</keyword>
<evidence type="ECO:0000256" key="1">
    <source>
        <dbReference type="SAM" id="MobiDB-lite"/>
    </source>
</evidence>
<keyword evidence="4" id="KW-1185">Reference proteome</keyword>
<dbReference type="VEuPathDB" id="MicrosporidiaDB:TUBRATIS_14260"/>
<dbReference type="STRING" id="291195.A0A437ALI7"/>
<reference evidence="3 4" key="1">
    <citation type="submission" date="2018-10" db="EMBL/GenBank/DDBJ databases">
        <title>Draft genome sequence of the microsporidian Tubulinosema ratisbonensis.</title>
        <authorList>
            <person name="Polonais V."/>
            <person name="Peyretaillade E."/>
            <person name="Niehus S."/>
            <person name="Wawrzyniak I."/>
            <person name="Franchet A."/>
            <person name="Gaspin C."/>
            <person name="Reichstadt M."/>
            <person name="Belser C."/>
            <person name="Labadie K."/>
            <person name="Delbac F."/>
            <person name="Ferrandon D."/>
        </authorList>
    </citation>
    <scope>NUCLEOTIDE SEQUENCE [LARGE SCALE GENOMIC DNA]</scope>
    <source>
        <strain evidence="3 4">Franzen</strain>
    </source>
</reference>
<evidence type="ECO:0000313" key="3">
    <source>
        <dbReference type="EMBL" id="RVD92083.1"/>
    </source>
</evidence>
<feature type="domain" description="Transcription initiation factor TFIID subunit 12" evidence="2">
    <location>
        <begin position="17"/>
        <end position="80"/>
    </location>
</feature>
<gene>
    <name evidence="3" type="ORF">TUBRATIS_14260</name>
</gene>
<dbReference type="InterPro" id="IPR009072">
    <property type="entry name" value="Histone-fold"/>
</dbReference>
<dbReference type="OrthoDB" id="2193432at2759"/>